<accession>A0ABU8YHF2</accession>
<dbReference type="RefSeq" id="WP_340517320.1">
    <property type="nucleotide sequence ID" value="NZ_JBBLXS010000020.1"/>
</dbReference>
<evidence type="ECO:0000313" key="1">
    <source>
        <dbReference type="EMBL" id="MEK0183779.1"/>
    </source>
</evidence>
<gene>
    <name evidence="1" type="ORF">WMG39_02840</name>
</gene>
<keyword evidence="2" id="KW-1185">Reference proteome</keyword>
<proteinExistence type="predicted"/>
<dbReference type="PANTHER" id="PTHR43861">
    <property type="entry name" value="TRANS-ACONITATE 2-METHYLTRANSFERASE-RELATED"/>
    <property type="match status" value="1"/>
</dbReference>
<dbReference type="GO" id="GO:0032259">
    <property type="term" value="P:methylation"/>
    <property type="evidence" value="ECO:0007669"/>
    <property type="project" value="UniProtKB-KW"/>
</dbReference>
<dbReference type="Gene3D" id="3.40.50.150">
    <property type="entry name" value="Vaccinia Virus protein VP39"/>
    <property type="match status" value="1"/>
</dbReference>
<organism evidence="1 2">
    <name type="scientific">Microcoleus anatoxicus PTRS2</name>
    <dbReference type="NCBI Taxonomy" id="2705321"/>
    <lineage>
        <taxon>Bacteria</taxon>
        <taxon>Bacillati</taxon>
        <taxon>Cyanobacteriota</taxon>
        <taxon>Cyanophyceae</taxon>
        <taxon>Oscillatoriophycideae</taxon>
        <taxon>Oscillatoriales</taxon>
        <taxon>Microcoleaceae</taxon>
        <taxon>Microcoleus</taxon>
        <taxon>Microcoleus anatoxicus</taxon>
    </lineage>
</organism>
<keyword evidence="1" id="KW-0489">Methyltransferase</keyword>
<name>A0ABU8YHF2_9CYAN</name>
<sequence length="270" mass="31046">MQHYTQEFYKYLQKTSQESAREIIPIIWEFVQPQRVIDVGCGTGTWLSAFTEFGVKDILGIDGAWVDPKMLEIPADKFLTLDLSQPLPIEQKFDLVVSLEVAEHIAPECAQIFVNSLAKLGPVILFSAAVPFQGGTNHINEQWPEYWAKLFQAQGYVAIDCVRNKIWQNDRVRWYYAQNILIFAKQEYLTTNPMLQKEADRTNFLQLALIHPYLYLRTASEATKLRQEVKDALGLTDPRISVKKVFFALLTLTKSRLSGKIKQLFLKNTK</sequence>
<dbReference type="EC" id="2.1.1.-" evidence="1"/>
<dbReference type="SUPFAM" id="SSF53335">
    <property type="entry name" value="S-adenosyl-L-methionine-dependent methyltransferases"/>
    <property type="match status" value="1"/>
</dbReference>
<dbReference type="Proteomes" id="UP001384579">
    <property type="component" value="Unassembled WGS sequence"/>
</dbReference>
<protein>
    <submittedName>
        <fullName evidence="1">Class I SAM-dependent methyltransferase</fullName>
        <ecNumber evidence="1">2.1.1.-</ecNumber>
    </submittedName>
</protein>
<keyword evidence="1" id="KW-0808">Transferase</keyword>
<dbReference type="Pfam" id="PF13489">
    <property type="entry name" value="Methyltransf_23"/>
    <property type="match status" value="1"/>
</dbReference>
<reference evidence="1 2" key="1">
    <citation type="journal article" date="2020" name="Harmful Algae">
        <title>Molecular and morphological characterization of a novel dihydroanatoxin-a producing Microcoleus species (cyanobacteria) from the Russian River, California, USA.</title>
        <authorList>
            <person name="Conklin K.Y."/>
            <person name="Stancheva R."/>
            <person name="Otten T.G."/>
            <person name="Fadness R."/>
            <person name="Boyer G.L."/>
            <person name="Read B."/>
            <person name="Zhang X."/>
            <person name="Sheath R.G."/>
        </authorList>
    </citation>
    <scope>NUCLEOTIDE SEQUENCE [LARGE SCALE GENOMIC DNA]</scope>
    <source>
        <strain evidence="1 2">PTRS2</strain>
    </source>
</reference>
<dbReference type="InterPro" id="IPR029063">
    <property type="entry name" value="SAM-dependent_MTases_sf"/>
</dbReference>
<dbReference type="GO" id="GO:0008168">
    <property type="term" value="F:methyltransferase activity"/>
    <property type="evidence" value="ECO:0007669"/>
    <property type="project" value="UniProtKB-KW"/>
</dbReference>
<dbReference type="CDD" id="cd02440">
    <property type="entry name" value="AdoMet_MTases"/>
    <property type="match status" value="1"/>
</dbReference>
<comment type="caution">
    <text evidence="1">The sequence shown here is derived from an EMBL/GenBank/DDBJ whole genome shotgun (WGS) entry which is preliminary data.</text>
</comment>
<evidence type="ECO:0000313" key="2">
    <source>
        <dbReference type="Proteomes" id="UP001384579"/>
    </source>
</evidence>
<dbReference type="EMBL" id="JBBLXS010000020">
    <property type="protein sequence ID" value="MEK0183779.1"/>
    <property type="molecule type" value="Genomic_DNA"/>
</dbReference>